<dbReference type="AlphaFoldDB" id="A0A553UPB5"/>
<dbReference type="Gene3D" id="3.30.450.40">
    <property type="match status" value="1"/>
</dbReference>
<dbReference type="InterPro" id="IPR004358">
    <property type="entry name" value="Sig_transdc_His_kin-like_C"/>
</dbReference>
<evidence type="ECO:0000256" key="3">
    <source>
        <dbReference type="ARBA" id="ARBA00022553"/>
    </source>
</evidence>
<comment type="catalytic activity">
    <reaction evidence="1">
        <text>ATP + protein L-histidine = ADP + protein N-phospho-L-histidine.</text>
        <dbReference type="EC" id="2.7.13.3"/>
    </reaction>
</comment>
<dbReference type="FunFam" id="3.30.565.10:FF:000006">
    <property type="entry name" value="Sensor histidine kinase WalK"/>
    <property type="match status" value="1"/>
</dbReference>
<name>A0A553UPB5_9DEIO</name>
<evidence type="ECO:0000313" key="9">
    <source>
        <dbReference type="EMBL" id="TSA82074.1"/>
    </source>
</evidence>
<organism evidence="9 10">
    <name type="scientific">Deinococcus detaillensis</name>
    <dbReference type="NCBI Taxonomy" id="2592048"/>
    <lineage>
        <taxon>Bacteria</taxon>
        <taxon>Thermotogati</taxon>
        <taxon>Deinococcota</taxon>
        <taxon>Deinococci</taxon>
        <taxon>Deinococcales</taxon>
        <taxon>Deinococcaceae</taxon>
        <taxon>Deinococcus</taxon>
    </lineage>
</organism>
<dbReference type="EC" id="2.7.13.3" evidence="2"/>
<accession>A0A553UPB5</accession>
<dbReference type="Gene3D" id="3.30.450.20">
    <property type="entry name" value="PAS domain"/>
    <property type="match status" value="1"/>
</dbReference>
<comment type="caution">
    <text evidence="9">The sequence shown here is derived from an EMBL/GenBank/DDBJ whole genome shotgun (WGS) entry which is preliminary data.</text>
</comment>
<sequence length="557" mass="61559">MTAPRPDQENQLEMSQLQNIVDVSTDCIKVLDLDAHLLSMNTGGMATMEIGDFSLCQHQRWPSFWEGEARLQVERALEAARAGEASVFEGPAQTFAGTPKWWEVRISPIRDQGGTITKLLAISRDITDRKTAEFRLQESEARLRAQAEMLSLQASQNEQALFAFVRFTTKVASSTDSELLATAASDVIREVIGGAMSGFYLIQGDTAHPLMFSSNTPPEVQALRRPGLSVQYPLIQQALEQRRAAFAEHDQARQQSVGYASALSVTPYFRQGQPYALFATGIDRSSWSARERAIIESVGNGLGLALERAGQARQLTAQRDMLQAANEELEAFAYSVSHDLRTPVRHIVSFGALLRRSLPEQLDAKTQRYFNVVETAAVTLNQLIDGMLDLSRTSRQPLEAGQVDLSRLLSAARQEIGAAEPSRQITWQVAKLPVVTGDAALLRRVMSALLSNAVKYTRPREAAVIEVWAEDREQTWAVFVRDNGVGFDPRYKDKLFTVFQRLHRQEDFEGAGVSLANARRIMARHGGVMTADGQVGKGATFGFILPKAASDWAEPAH</sequence>
<dbReference type="InterPro" id="IPR003594">
    <property type="entry name" value="HATPase_dom"/>
</dbReference>
<evidence type="ECO:0000313" key="10">
    <source>
        <dbReference type="Proteomes" id="UP000316092"/>
    </source>
</evidence>
<dbReference type="PANTHER" id="PTHR42878:SF15">
    <property type="entry name" value="BACTERIOPHYTOCHROME"/>
    <property type="match status" value="1"/>
</dbReference>
<dbReference type="PRINTS" id="PR00344">
    <property type="entry name" value="BCTRLSENSOR"/>
</dbReference>
<dbReference type="NCBIfam" id="TIGR00229">
    <property type="entry name" value="sensory_box"/>
    <property type="match status" value="1"/>
</dbReference>
<dbReference type="SMART" id="SM00387">
    <property type="entry name" value="HATPase_c"/>
    <property type="match status" value="1"/>
</dbReference>
<dbReference type="InterPro" id="IPR029016">
    <property type="entry name" value="GAF-like_dom_sf"/>
</dbReference>
<dbReference type="SUPFAM" id="SSF55785">
    <property type="entry name" value="PYP-like sensor domain (PAS domain)"/>
    <property type="match status" value="1"/>
</dbReference>
<keyword evidence="3" id="KW-0597">Phosphoprotein</keyword>
<dbReference type="GO" id="GO:0016020">
    <property type="term" value="C:membrane"/>
    <property type="evidence" value="ECO:0007669"/>
    <property type="project" value="UniProtKB-SubCell"/>
</dbReference>
<dbReference type="SUPFAM" id="SSF55781">
    <property type="entry name" value="GAF domain-like"/>
    <property type="match status" value="1"/>
</dbReference>
<dbReference type="GO" id="GO:0007234">
    <property type="term" value="P:osmosensory signaling via phosphorelay pathway"/>
    <property type="evidence" value="ECO:0007669"/>
    <property type="project" value="TreeGrafter"/>
</dbReference>
<evidence type="ECO:0000259" key="7">
    <source>
        <dbReference type="PROSITE" id="PS50109"/>
    </source>
</evidence>
<dbReference type="Pfam" id="PF02518">
    <property type="entry name" value="HATPase_c"/>
    <property type="match status" value="1"/>
</dbReference>
<dbReference type="InterPro" id="IPR013656">
    <property type="entry name" value="PAS_4"/>
</dbReference>
<dbReference type="GO" id="GO:0000156">
    <property type="term" value="F:phosphorelay response regulator activity"/>
    <property type="evidence" value="ECO:0007669"/>
    <property type="project" value="TreeGrafter"/>
</dbReference>
<dbReference type="Gene3D" id="1.10.287.130">
    <property type="match status" value="1"/>
</dbReference>
<dbReference type="Pfam" id="PF08448">
    <property type="entry name" value="PAS_4"/>
    <property type="match status" value="1"/>
</dbReference>
<keyword evidence="5" id="KW-0418">Kinase</keyword>
<dbReference type="Gene3D" id="3.30.565.10">
    <property type="entry name" value="Histidine kinase-like ATPase, C-terminal domain"/>
    <property type="match status" value="1"/>
</dbReference>
<gene>
    <name evidence="9" type="ORF">FNU79_14365</name>
</gene>
<feature type="domain" description="PAC" evidence="8">
    <location>
        <begin position="81"/>
        <end position="138"/>
    </location>
</feature>
<dbReference type="InterPro" id="IPR003661">
    <property type="entry name" value="HisK_dim/P_dom"/>
</dbReference>
<dbReference type="InterPro" id="IPR000700">
    <property type="entry name" value="PAS-assoc_C"/>
</dbReference>
<dbReference type="InterPro" id="IPR035965">
    <property type="entry name" value="PAS-like_dom_sf"/>
</dbReference>
<dbReference type="SUPFAM" id="SSF55874">
    <property type="entry name" value="ATPase domain of HSP90 chaperone/DNA topoisomerase II/histidine kinase"/>
    <property type="match status" value="1"/>
</dbReference>
<dbReference type="InterPro" id="IPR005467">
    <property type="entry name" value="His_kinase_dom"/>
</dbReference>
<evidence type="ECO:0000256" key="5">
    <source>
        <dbReference type="ARBA" id="ARBA00022777"/>
    </source>
</evidence>
<dbReference type="PROSITE" id="PS50109">
    <property type="entry name" value="HIS_KIN"/>
    <property type="match status" value="1"/>
</dbReference>
<dbReference type="SUPFAM" id="SSF47384">
    <property type="entry name" value="Homodimeric domain of signal transducing histidine kinase"/>
    <property type="match status" value="1"/>
</dbReference>
<dbReference type="SMART" id="SM00388">
    <property type="entry name" value="HisKA"/>
    <property type="match status" value="1"/>
</dbReference>
<dbReference type="GO" id="GO:0030295">
    <property type="term" value="F:protein kinase activator activity"/>
    <property type="evidence" value="ECO:0007669"/>
    <property type="project" value="TreeGrafter"/>
</dbReference>
<reference evidence="9 10" key="1">
    <citation type="submission" date="2019-07" db="EMBL/GenBank/DDBJ databases">
        <title>Deinococcus detaillus sp. nov., isolated from humus soil in Antarctica.</title>
        <authorList>
            <person name="Zhang K."/>
        </authorList>
    </citation>
    <scope>NUCLEOTIDE SEQUENCE [LARGE SCALE GENOMIC DNA]</scope>
    <source>
        <strain evidence="9 10">H1</strain>
    </source>
</reference>
<evidence type="ECO:0000256" key="1">
    <source>
        <dbReference type="ARBA" id="ARBA00000085"/>
    </source>
</evidence>
<evidence type="ECO:0000256" key="6">
    <source>
        <dbReference type="ARBA" id="ARBA00023136"/>
    </source>
</evidence>
<evidence type="ECO:0000256" key="4">
    <source>
        <dbReference type="ARBA" id="ARBA00022679"/>
    </source>
</evidence>
<evidence type="ECO:0000256" key="2">
    <source>
        <dbReference type="ARBA" id="ARBA00012438"/>
    </source>
</evidence>
<keyword evidence="6" id="KW-0472">Membrane</keyword>
<dbReference type="OrthoDB" id="9813394at2"/>
<dbReference type="EMBL" id="VKDB01000019">
    <property type="protein sequence ID" value="TSA82074.1"/>
    <property type="molecule type" value="Genomic_DNA"/>
</dbReference>
<keyword evidence="10" id="KW-1185">Reference proteome</keyword>
<dbReference type="Pfam" id="PF00512">
    <property type="entry name" value="HisKA"/>
    <property type="match status" value="1"/>
</dbReference>
<dbReference type="GO" id="GO:0000155">
    <property type="term" value="F:phosphorelay sensor kinase activity"/>
    <property type="evidence" value="ECO:0007669"/>
    <property type="project" value="InterPro"/>
</dbReference>
<dbReference type="InterPro" id="IPR036097">
    <property type="entry name" value="HisK_dim/P_sf"/>
</dbReference>
<feature type="domain" description="Histidine kinase" evidence="7">
    <location>
        <begin position="335"/>
        <end position="549"/>
    </location>
</feature>
<dbReference type="RefSeq" id="WP_143721499.1">
    <property type="nucleotide sequence ID" value="NZ_VKDB01000019.1"/>
</dbReference>
<dbReference type="PANTHER" id="PTHR42878">
    <property type="entry name" value="TWO-COMPONENT HISTIDINE KINASE"/>
    <property type="match status" value="1"/>
</dbReference>
<dbReference type="Proteomes" id="UP000316092">
    <property type="component" value="Unassembled WGS sequence"/>
</dbReference>
<keyword evidence="4" id="KW-0808">Transferase</keyword>
<dbReference type="InterPro" id="IPR050351">
    <property type="entry name" value="BphY/WalK/GraS-like"/>
</dbReference>
<dbReference type="CDD" id="cd00130">
    <property type="entry name" value="PAS"/>
    <property type="match status" value="1"/>
</dbReference>
<proteinExistence type="predicted"/>
<dbReference type="InterPro" id="IPR036890">
    <property type="entry name" value="HATPase_C_sf"/>
</dbReference>
<dbReference type="InterPro" id="IPR000014">
    <property type="entry name" value="PAS"/>
</dbReference>
<dbReference type="PROSITE" id="PS50113">
    <property type="entry name" value="PAC"/>
    <property type="match status" value="1"/>
</dbReference>
<protein>
    <recommendedName>
        <fullName evidence="2">histidine kinase</fullName>
        <ecNumber evidence="2">2.7.13.3</ecNumber>
    </recommendedName>
</protein>
<dbReference type="CDD" id="cd00082">
    <property type="entry name" value="HisKA"/>
    <property type="match status" value="1"/>
</dbReference>
<evidence type="ECO:0000259" key="8">
    <source>
        <dbReference type="PROSITE" id="PS50113"/>
    </source>
</evidence>